<evidence type="ECO:0000313" key="2">
    <source>
        <dbReference type="EMBL" id="KAK2985278.1"/>
    </source>
</evidence>
<comment type="caution">
    <text evidence="2">The sequence shown here is derived from an EMBL/GenBank/DDBJ whole genome shotgun (WGS) entry which is preliminary data.</text>
</comment>
<gene>
    <name evidence="2" type="ORF">RJ640_009791</name>
</gene>
<name>A0AA88R9S6_9ASTE</name>
<evidence type="ECO:0000259" key="1">
    <source>
        <dbReference type="Pfam" id="PF08153"/>
    </source>
</evidence>
<reference evidence="2" key="1">
    <citation type="submission" date="2022-12" db="EMBL/GenBank/DDBJ databases">
        <title>Draft genome assemblies for two species of Escallonia (Escalloniales).</title>
        <authorList>
            <person name="Chanderbali A."/>
            <person name="Dervinis C."/>
            <person name="Anghel I."/>
            <person name="Soltis D."/>
            <person name="Soltis P."/>
            <person name="Zapata F."/>
        </authorList>
    </citation>
    <scope>NUCLEOTIDE SEQUENCE</scope>
    <source>
        <strain evidence="2">UCBG92.1500</strain>
        <tissue evidence="2">Leaf</tissue>
    </source>
</reference>
<proteinExistence type="predicted"/>
<dbReference type="AlphaFoldDB" id="A0AA88R9S6"/>
<dbReference type="InterPro" id="IPR012971">
    <property type="entry name" value="NOG2_N_dom"/>
</dbReference>
<dbReference type="EMBL" id="JAVXUO010001176">
    <property type="protein sequence ID" value="KAK2985278.1"/>
    <property type="molecule type" value="Genomic_DNA"/>
</dbReference>
<sequence length="163" mass="19106">MADQMRILWIKIVLLKKVGNTRVVNHKELEFFREELQSRLSSNYNVILKDRKLPMSLLNDHQKQTRVRLLDREPFVDAFGLKNKRKRPKLMASDYEELVKKADGSQALQVMWDQTVVQIQRKPSTHWLISKQDHNIYEDSSGGTIEIRSTVATMVRTVAKPFE</sequence>
<dbReference type="Proteomes" id="UP001187471">
    <property type="component" value="Unassembled WGS sequence"/>
</dbReference>
<accession>A0AA88R9S6</accession>
<feature type="domain" description="Nucleolar GTP-binding protein 2 N-terminal" evidence="1">
    <location>
        <begin position="19"/>
        <end position="105"/>
    </location>
</feature>
<organism evidence="2 3">
    <name type="scientific">Escallonia rubra</name>
    <dbReference type="NCBI Taxonomy" id="112253"/>
    <lineage>
        <taxon>Eukaryota</taxon>
        <taxon>Viridiplantae</taxon>
        <taxon>Streptophyta</taxon>
        <taxon>Embryophyta</taxon>
        <taxon>Tracheophyta</taxon>
        <taxon>Spermatophyta</taxon>
        <taxon>Magnoliopsida</taxon>
        <taxon>eudicotyledons</taxon>
        <taxon>Gunneridae</taxon>
        <taxon>Pentapetalae</taxon>
        <taxon>asterids</taxon>
        <taxon>campanulids</taxon>
        <taxon>Escalloniales</taxon>
        <taxon>Escalloniaceae</taxon>
        <taxon>Escallonia</taxon>
    </lineage>
</organism>
<keyword evidence="3" id="KW-1185">Reference proteome</keyword>
<evidence type="ECO:0000313" key="3">
    <source>
        <dbReference type="Proteomes" id="UP001187471"/>
    </source>
</evidence>
<protein>
    <recommendedName>
        <fullName evidence="1">Nucleolar GTP-binding protein 2 N-terminal domain-containing protein</fullName>
    </recommendedName>
</protein>
<dbReference type="Pfam" id="PF08153">
    <property type="entry name" value="NGP1NT"/>
    <property type="match status" value="1"/>
</dbReference>